<keyword evidence="2" id="KW-1185">Reference proteome</keyword>
<evidence type="ECO:0000313" key="1">
    <source>
        <dbReference type="EMBL" id="MDV6376441.1"/>
    </source>
</evidence>
<dbReference type="RefSeq" id="WP_317641797.1">
    <property type="nucleotide sequence ID" value="NZ_JAPMIV010000062.1"/>
</dbReference>
<sequence length="221" mass="25162">MVGWALADAQPADTEDERWRLGVLAGQLQHRRLVARDRESQAQARRDHEAFIAVYEREQAEKNAARDARVSERAEILARHPKAARVASELLALVPARHKAVQMGAAVRVLIRSRGHELIILARPAPATTWTWTPQPAPSDERWRIQHVREAYWRHEALVHLTAKNPTRDSLWQELLDHAAQRPVSVLDEKPIVIPVLRTHGVRVVMRHLAGEAHAWADLYS</sequence>
<dbReference type="EMBL" id="JAPMIV010000062">
    <property type="protein sequence ID" value="MDV6376441.1"/>
    <property type="molecule type" value="Genomic_DNA"/>
</dbReference>
<accession>A0ABU4DVG7</accession>
<evidence type="ECO:0000313" key="2">
    <source>
        <dbReference type="Proteomes" id="UP001276150"/>
    </source>
</evidence>
<protein>
    <submittedName>
        <fullName evidence="1">Uncharacterized protein</fullName>
    </submittedName>
</protein>
<comment type="caution">
    <text evidence="1">The sequence shown here is derived from an EMBL/GenBank/DDBJ whole genome shotgun (WGS) entry which is preliminary data.</text>
</comment>
<proteinExistence type="predicted"/>
<organism evidence="1 2">
    <name type="scientific">Deinococcus arenicola</name>
    <dbReference type="NCBI Taxonomy" id="2994950"/>
    <lineage>
        <taxon>Bacteria</taxon>
        <taxon>Thermotogati</taxon>
        <taxon>Deinococcota</taxon>
        <taxon>Deinococci</taxon>
        <taxon>Deinococcales</taxon>
        <taxon>Deinococcaceae</taxon>
        <taxon>Deinococcus</taxon>
    </lineage>
</organism>
<name>A0ABU4DVG7_9DEIO</name>
<gene>
    <name evidence="1" type="ORF">ORD21_17745</name>
</gene>
<dbReference type="Proteomes" id="UP001276150">
    <property type="component" value="Unassembled WGS sequence"/>
</dbReference>
<reference evidence="1 2" key="1">
    <citation type="submission" date="2022-11" db="EMBL/GenBank/DDBJ databases">
        <title>Deinococcus ZS9-10, Low Temperature and Draught-tolerating, UV-resistant Bacteria from Continental Antarctica.</title>
        <authorList>
            <person name="Cheng L."/>
        </authorList>
    </citation>
    <scope>NUCLEOTIDE SEQUENCE [LARGE SCALE GENOMIC DNA]</scope>
    <source>
        <strain evidence="1 2">ZS9-10</strain>
    </source>
</reference>